<keyword evidence="7" id="KW-0675">Receptor</keyword>
<feature type="transmembrane region" description="Helical" evidence="10">
    <location>
        <begin position="727"/>
        <end position="748"/>
    </location>
</feature>
<feature type="transmembrane region" description="Helical" evidence="10">
    <location>
        <begin position="606"/>
        <end position="628"/>
    </location>
</feature>
<dbReference type="FunFam" id="2.10.50.30:FF:000008">
    <property type="entry name" value="Metabotropic GLutamate receptor family"/>
    <property type="match status" value="1"/>
</dbReference>
<sequence length="915" mass="101972">MNTGFCVVLAFSIFLVVHTDSISPKVYEEPGDYIIGGLLPVLEENCLFLRELETLHRLEAMAYAVRQINNRSDILPNITLGFRIYDTCSREPTTVAHTTLFIPDASINLGATASCEDPFKEWKPVIGVVGTEKSSTAKAAAQLLGVYKIPLLSFFATAQELDDKIRYPYFLRMIPSDKLQVKAVVALMEEFGWNYVSVIYSSDSYGRDALASFQEELTFKYTMCIGVQFEIDTNTPSVVVDIAVREILARADTAKVVILFTQANHANKVLESMTRMNAKGKIQIIGSDGWGMSMGEIKKGNREMARGAIKTQLPDEEDLDFEDYFIDLMIANDSTLPGYKNPWLDQYKVKYALDCVVGHGCDKVYGRGFSEPSGVSRVIDAVRVYAYALDEMVWDYCNATTNSSPPCNISNLVVEGETFFQHMTAVIQPGSRYSSMFAHSSGRVMQKRYELEVIQEHNETQYELKRIGIWDLLHKLTITEPNIPWGVPGDQGEFSSPPSYCSKPCEPGYIKTGIGERQCCWECTPCGQRDIVVNETVCSPCQDREVPDQSRLSCEPVEPLYIHWEDPVAIVLVVITSLGVVATSLAFLVYVRNNRHPLIKASSRELSYLMLLGVLLCYGMVFAFFGRPSVATCYVIRAGFMLGFTFTYAPLLTRANRIYRIFKAGKRSTKRPSFISPWSQVVMSLVLILIQLVISTAWHIKEPPAPVEKVPQPGQVELMCNISNDEMIISLSYNVILVVLCSVHAFITRKVPNNYNESRFISLSVYTTLVIWLAFIPCYFLIPGAVVQLVVMAVALIISGSITLAFMFFPKLYAVHFVAEDHVHAAATYREPGSLTNSKAAGEGSSSDKLAALRRDLTSTARTLIRSSSVAPTTMNVASQIDLRGDLALTDNVIQQRNFQSLTPTQALDPNDMIS</sequence>
<evidence type="ECO:0000256" key="1">
    <source>
        <dbReference type="ARBA" id="ARBA00004651"/>
    </source>
</evidence>
<evidence type="ECO:0000256" key="9">
    <source>
        <dbReference type="ARBA" id="ARBA00023224"/>
    </source>
</evidence>
<feature type="transmembrane region" description="Helical" evidence="10">
    <location>
        <begin position="788"/>
        <end position="809"/>
    </location>
</feature>
<gene>
    <name evidence="14" type="primary">LOC110981507</name>
</gene>
<dbReference type="PRINTS" id="PR01176">
    <property type="entry name" value="GABABRECEPTR"/>
</dbReference>
<dbReference type="Pfam" id="PF00003">
    <property type="entry name" value="7tm_3"/>
    <property type="match status" value="1"/>
</dbReference>
<feature type="transmembrane region" description="Helical" evidence="10">
    <location>
        <begin position="634"/>
        <end position="653"/>
    </location>
</feature>
<name>A0A8B7YQS4_ACAPL</name>
<evidence type="ECO:0000256" key="6">
    <source>
        <dbReference type="ARBA" id="ARBA00023136"/>
    </source>
</evidence>
<dbReference type="PANTHER" id="PTHR24060">
    <property type="entry name" value="METABOTROPIC GLUTAMATE RECEPTOR"/>
    <property type="match status" value="1"/>
</dbReference>
<dbReference type="OrthoDB" id="425344at2759"/>
<evidence type="ECO:0000256" key="10">
    <source>
        <dbReference type="SAM" id="Phobius"/>
    </source>
</evidence>
<evidence type="ECO:0000256" key="5">
    <source>
        <dbReference type="ARBA" id="ARBA00023040"/>
    </source>
</evidence>
<keyword evidence="2" id="KW-1003">Cell membrane</keyword>
<dbReference type="AlphaFoldDB" id="A0A8B7YQS4"/>
<dbReference type="InterPro" id="IPR028082">
    <property type="entry name" value="Peripla_BP_I"/>
</dbReference>
<comment type="subcellular location">
    <subcellularLocation>
        <location evidence="1">Cell membrane</location>
        <topology evidence="1">Multi-pass membrane protein</topology>
    </subcellularLocation>
</comment>
<dbReference type="PRINTS" id="PR00248">
    <property type="entry name" value="GPCRMGR"/>
</dbReference>
<organism evidence="13 14">
    <name type="scientific">Acanthaster planci</name>
    <name type="common">Crown-of-thorns starfish</name>
    <dbReference type="NCBI Taxonomy" id="133434"/>
    <lineage>
        <taxon>Eukaryota</taxon>
        <taxon>Metazoa</taxon>
        <taxon>Echinodermata</taxon>
        <taxon>Eleutherozoa</taxon>
        <taxon>Asterozoa</taxon>
        <taxon>Asteroidea</taxon>
        <taxon>Valvatacea</taxon>
        <taxon>Valvatida</taxon>
        <taxon>Acanthasteridae</taxon>
        <taxon>Acanthaster</taxon>
    </lineage>
</organism>
<feature type="transmembrane region" description="Helical" evidence="10">
    <location>
        <begin position="760"/>
        <end position="782"/>
    </location>
</feature>
<evidence type="ECO:0000313" key="13">
    <source>
        <dbReference type="Proteomes" id="UP000694845"/>
    </source>
</evidence>
<dbReference type="InterPro" id="IPR038550">
    <property type="entry name" value="GPCR_3_9-Cys_sf"/>
</dbReference>
<dbReference type="Gene3D" id="3.40.50.2300">
    <property type="match status" value="2"/>
</dbReference>
<evidence type="ECO:0000256" key="2">
    <source>
        <dbReference type="ARBA" id="ARBA00022475"/>
    </source>
</evidence>
<evidence type="ECO:0000259" key="12">
    <source>
        <dbReference type="PROSITE" id="PS50259"/>
    </source>
</evidence>
<dbReference type="InterPro" id="IPR001828">
    <property type="entry name" value="ANF_lig-bd_rcpt"/>
</dbReference>
<dbReference type="Proteomes" id="UP000694845">
    <property type="component" value="Unplaced"/>
</dbReference>
<protein>
    <submittedName>
        <fullName evidence="14">Metabotropic glutamate receptor 2-like</fullName>
    </submittedName>
</protein>
<keyword evidence="11" id="KW-0732">Signal</keyword>
<evidence type="ECO:0000313" key="14">
    <source>
        <dbReference type="RefSeq" id="XP_022094810.1"/>
    </source>
</evidence>
<feature type="transmembrane region" description="Helical" evidence="10">
    <location>
        <begin position="674"/>
        <end position="694"/>
    </location>
</feature>
<evidence type="ECO:0000256" key="7">
    <source>
        <dbReference type="ARBA" id="ARBA00023170"/>
    </source>
</evidence>
<dbReference type="GO" id="GO:0005886">
    <property type="term" value="C:plasma membrane"/>
    <property type="evidence" value="ECO:0007669"/>
    <property type="project" value="UniProtKB-SubCell"/>
</dbReference>
<keyword evidence="4 10" id="KW-1133">Transmembrane helix</keyword>
<dbReference type="Pfam" id="PF07562">
    <property type="entry name" value="NCD3G"/>
    <property type="match status" value="1"/>
</dbReference>
<keyword evidence="8" id="KW-0325">Glycoprotein</keyword>
<feature type="signal peptide" evidence="11">
    <location>
        <begin position="1"/>
        <end position="19"/>
    </location>
</feature>
<dbReference type="SUPFAM" id="SSF53822">
    <property type="entry name" value="Periplasmic binding protein-like I"/>
    <property type="match status" value="1"/>
</dbReference>
<keyword evidence="5" id="KW-0297">G-protein coupled receptor</keyword>
<keyword evidence="6 10" id="KW-0472">Membrane</keyword>
<dbReference type="OMA" id="KIACCWD"/>
<dbReference type="FunFam" id="3.40.50.2300:FF:000145">
    <property type="entry name" value="Glutamate receptor, metabotropic"/>
    <property type="match status" value="1"/>
</dbReference>
<keyword evidence="13" id="KW-1185">Reference proteome</keyword>
<dbReference type="Gene3D" id="2.10.50.30">
    <property type="entry name" value="GPCR, family 3, nine cysteines domain"/>
    <property type="match status" value="1"/>
</dbReference>
<evidence type="ECO:0000256" key="8">
    <source>
        <dbReference type="ARBA" id="ARBA00023180"/>
    </source>
</evidence>
<evidence type="ECO:0000256" key="11">
    <source>
        <dbReference type="SAM" id="SignalP"/>
    </source>
</evidence>
<dbReference type="RefSeq" id="XP_022094810.1">
    <property type="nucleotide sequence ID" value="XM_022239118.1"/>
</dbReference>
<dbReference type="Pfam" id="PF01094">
    <property type="entry name" value="ANF_receptor"/>
    <property type="match status" value="1"/>
</dbReference>
<dbReference type="InterPro" id="IPR050726">
    <property type="entry name" value="mGluR"/>
</dbReference>
<proteinExistence type="predicted"/>
<dbReference type="GO" id="GO:0004930">
    <property type="term" value="F:G protein-coupled receptor activity"/>
    <property type="evidence" value="ECO:0007669"/>
    <property type="project" value="UniProtKB-KW"/>
</dbReference>
<dbReference type="KEGG" id="aplc:110981507"/>
<keyword evidence="9" id="KW-0807">Transducer</keyword>
<evidence type="ECO:0000256" key="4">
    <source>
        <dbReference type="ARBA" id="ARBA00022989"/>
    </source>
</evidence>
<feature type="transmembrane region" description="Helical" evidence="10">
    <location>
        <begin position="568"/>
        <end position="591"/>
    </location>
</feature>
<evidence type="ECO:0000256" key="3">
    <source>
        <dbReference type="ARBA" id="ARBA00022692"/>
    </source>
</evidence>
<accession>A0A8B7YQS4</accession>
<reference evidence="14" key="1">
    <citation type="submission" date="2025-08" db="UniProtKB">
        <authorList>
            <consortium name="RefSeq"/>
        </authorList>
    </citation>
    <scope>IDENTIFICATION</scope>
</reference>
<feature type="domain" description="G-protein coupled receptors family 3 profile" evidence="12">
    <location>
        <begin position="568"/>
        <end position="831"/>
    </location>
</feature>
<dbReference type="InterPro" id="IPR017978">
    <property type="entry name" value="GPCR_3_C"/>
</dbReference>
<dbReference type="InterPro" id="IPR000337">
    <property type="entry name" value="GPCR_3"/>
</dbReference>
<dbReference type="PROSITE" id="PS50259">
    <property type="entry name" value="G_PROTEIN_RECEP_F3_4"/>
    <property type="match status" value="1"/>
</dbReference>
<keyword evidence="3 10" id="KW-0812">Transmembrane</keyword>
<dbReference type="GeneID" id="110981507"/>
<feature type="chain" id="PRO_5034191021" evidence="11">
    <location>
        <begin position="20"/>
        <end position="915"/>
    </location>
</feature>
<dbReference type="InterPro" id="IPR011500">
    <property type="entry name" value="GPCR_3_9-Cys_dom"/>
</dbReference>